<dbReference type="Pfam" id="PF00106">
    <property type="entry name" value="adh_short"/>
    <property type="match status" value="1"/>
</dbReference>
<keyword evidence="1" id="KW-0560">Oxidoreductase</keyword>
<evidence type="ECO:0000313" key="2">
    <source>
        <dbReference type="EMBL" id="UOM49906.1"/>
    </source>
</evidence>
<dbReference type="PANTHER" id="PTHR43157">
    <property type="entry name" value="PHOSPHATIDYLINOSITOL-GLYCAN BIOSYNTHESIS CLASS F PROTEIN-RELATED"/>
    <property type="match status" value="1"/>
</dbReference>
<keyword evidence="3" id="KW-1185">Reference proteome</keyword>
<dbReference type="PANTHER" id="PTHR43157:SF31">
    <property type="entry name" value="PHOSPHATIDYLINOSITOL-GLYCAN BIOSYNTHESIS CLASS F PROTEIN"/>
    <property type="match status" value="1"/>
</dbReference>
<evidence type="ECO:0000256" key="1">
    <source>
        <dbReference type="ARBA" id="ARBA00023002"/>
    </source>
</evidence>
<dbReference type="InterPro" id="IPR036291">
    <property type="entry name" value="NAD(P)-bd_dom_sf"/>
</dbReference>
<dbReference type="InterPro" id="IPR002347">
    <property type="entry name" value="SDR_fam"/>
</dbReference>
<name>A0ABY4D6I1_9SPIR</name>
<protein>
    <submittedName>
        <fullName evidence="2">SDR family NAD(P)-dependent oxidoreductase</fullName>
    </submittedName>
</protein>
<dbReference type="Proteomes" id="UP000829708">
    <property type="component" value="Chromosome"/>
</dbReference>
<proteinExistence type="predicted"/>
<dbReference type="SUPFAM" id="SSF51735">
    <property type="entry name" value="NAD(P)-binding Rossmann-fold domains"/>
    <property type="match status" value="1"/>
</dbReference>
<gene>
    <name evidence="2" type="ORF">MUG09_10090</name>
</gene>
<accession>A0ABY4D6I1</accession>
<dbReference type="EMBL" id="CP094929">
    <property type="protein sequence ID" value="UOM49906.1"/>
    <property type="molecule type" value="Genomic_DNA"/>
</dbReference>
<reference evidence="3" key="1">
    <citation type="journal article" date="2024" name="J Bioinform Genom">
        <title>Complete genome sequence of the type strain bacterium Sphaerochaeta associata GLS2t (VKM B-2742)t.</title>
        <authorList>
            <person name="Troshina O.Y."/>
            <person name="Tepeeva A.N."/>
            <person name="Arzamasceva V.O."/>
            <person name="Whitman W.B."/>
            <person name="Varghese N."/>
            <person name="Shapiro N."/>
            <person name="Woyke T."/>
            <person name="Kripides N.C."/>
            <person name="Vasilenko O.V."/>
        </authorList>
    </citation>
    <scope>NUCLEOTIDE SEQUENCE [LARGE SCALE GENOMIC DNA]</scope>
    <source>
        <strain evidence="3">GLS2T</strain>
    </source>
</reference>
<sequence length="314" mass="35399">MSNPYWKQYQWSNISAMLRNNKAIPKQESKDFEGKLVVITGATSGIGYETARLYASHGAALLLINRSKEKSEKLKAELEQEFKGVYSYFIADFSKLSDIHAAADHLASLEQDITVLIHNAGVYNTHKRFTGDGIEEVFQVNYLAPFIITYKLQDKLMGQHHARILYVNSEGHRFALAGLKLDDLRWDKQHYTGLKSYGSAKTAQLLSLFPFSRNFAGSNVTINAMHPGDVLTNMGENNGRLYKFFKHRVINPSSRSPLLSAQALYYLGVSEEVEGLTGKFFNFTTLEIPAPHALDQTIAEKLWQKSLELGRLSE</sequence>
<dbReference type="RefSeq" id="WP_244771300.1">
    <property type="nucleotide sequence ID" value="NZ_CP094929.1"/>
</dbReference>
<dbReference type="PRINTS" id="PR00081">
    <property type="entry name" value="GDHRDH"/>
</dbReference>
<organism evidence="2 3">
    <name type="scientific">Sphaerochaeta associata</name>
    <dbReference type="NCBI Taxonomy" id="1129264"/>
    <lineage>
        <taxon>Bacteria</taxon>
        <taxon>Pseudomonadati</taxon>
        <taxon>Spirochaetota</taxon>
        <taxon>Spirochaetia</taxon>
        <taxon>Spirochaetales</taxon>
        <taxon>Sphaerochaetaceae</taxon>
        <taxon>Sphaerochaeta</taxon>
    </lineage>
</organism>
<dbReference type="Gene3D" id="3.40.50.720">
    <property type="entry name" value="NAD(P)-binding Rossmann-like Domain"/>
    <property type="match status" value="1"/>
</dbReference>
<evidence type="ECO:0000313" key="3">
    <source>
        <dbReference type="Proteomes" id="UP000829708"/>
    </source>
</evidence>